<dbReference type="InterPro" id="IPR018060">
    <property type="entry name" value="HTH_AraC"/>
</dbReference>
<dbReference type="GO" id="GO:0003700">
    <property type="term" value="F:DNA-binding transcription factor activity"/>
    <property type="evidence" value="ECO:0007669"/>
    <property type="project" value="InterPro"/>
</dbReference>
<sequence>MTRTVVEKGTISLRLVDEALREWRARGLDESELLAQAGIAAELFGKAQARVPAQAYARLWRLLAQAMDDEFFGINPRRMKVGSFAFMARVALQEPTLGAALDSALRFLDLVFDGLAPRLERQGGLAAIALDQPAGQVCRAFGCFTLWMIVHGLACWLLGRRIPILSAELRCQAPDYVEDYRVMFTSNLRFARAQSRLLFNADCLELPIRRSERELKRFLAGAPANILVRYRDPQSHTARIKAYLRNLNAERWPDLEALSSHYFMASSTLRRKLALEGQSYRGLKDQVRRDLAIAHLDRTEGHFAELALELGFADTSAFYKAFKKWTGTTPGQYRALIHPELPPPE</sequence>
<evidence type="ECO:0000256" key="2">
    <source>
        <dbReference type="ARBA" id="ARBA00023125"/>
    </source>
</evidence>
<evidence type="ECO:0000259" key="4">
    <source>
        <dbReference type="PROSITE" id="PS01124"/>
    </source>
</evidence>
<dbReference type="InterPro" id="IPR009057">
    <property type="entry name" value="Homeodomain-like_sf"/>
</dbReference>
<dbReference type="Gene3D" id="1.10.10.60">
    <property type="entry name" value="Homeodomain-like"/>
    <property type="match status" value="1"/>
</dbReference>
<feature type="domain" description="HTH araC/xylS-type" evidence="4">
    <location>
        <begin position="238"/>
        <end position="336"/>
    </location>
</feature>
<dbReference type="SMART" id="SM00342">
    <property type="entry name" value="HTH_ARAC"/>
    <property type="match status" value="1"/>
</dbReference>
<gene>
    <name evidence="5" type="ORF">TMS3_0115720</name>
</gene>
<dbReference type="PANTHER" id="PTHR47894">
    <property type="entry name" value="HTH-TYPE TRANSCRIPTIONAL REGULATOR GADX"/>
    <property type="match status" value="1"/>
</dbReference>
<evidence type="ECO:0000256" key="1">
    <source>
        <dbReference type="ARBA" id="ARBA00023015"/>
    </source>
</evidence>
<dbReference type="STRING" id="1395571.TMS3_0115720"/>
<keyword evidence="2" id="KW-0238">DNA-binding</keyword>
<proteinExistence type="predicted"/>
<dbReference type="AlphaFoldDB" id="A0A0A1YG98"/>
<evidence type="ECO:0000256" key="3">
    <source>
        <dbReference type="ARBA" id="ARBA00023163"/>
    </source>
</evidence>
<dbReference type="GO" id="GO:0000976">
    <property type="term" value="F:transcription cis-regulatory region binding"/>
    <property type="evidence" value="ECO:0007669"/>
    <property type="project" value="TreeGrafter"/>
</dbReference>
<dbReference type="GO" id="GO:0005829">
    <property type="term" value="C:cytosol"/>
    <property type="evidence" value="ECO:0007669"/>
    <property type="project" value="TreeGrafter"/>
</dbReference>
<evidence type="ECO:0000313" key="6">
    <source>
        <dbReference type="Proteomes" id="UP000030063"/>
    </source>
</evidence>
<accession>A0A0A1YG98</accession>
<dbReference type="Pfam" id="PF12625">
    <property type="entry name" value="Arabinose_bd"/>
    <property type="match status" value="1"/>
</dbReference>
<protein>
    <submittedName>
        <fullName evidence="5">AraC family transcriptional regulator</fullName>
    </submittedName>
</protein>
<keyword evidence="3" id="KW-0804">Transcription</keyword>
<dbReference type="Pfam" id="PF12833">
    <property type="entry name" value="HTH_18"/>
    <property type="match status" value="1"/>
</dbReference>
<dbReference type="OrthoDB" id="5582699at2"/>
<dbReference type="PROSITE" id="PS01124">
    <property type="entry name" value="HTH_ARAC_FAMILY_2"/>
    <property type="match status" value="1"/>
</dbReference>
<dbReference type="EMBL" id="AWSQ01000004">
    <property type="protein sequence ID" value="KFX68932.1"/>
    <property type="molecule type" value="Genomic_DNA"/>
</dbReference>
<reference evidence="5 6" key="1">
    <citation type="journal article" date="2014" name="Genome Announc.">
        <title>Draft Genome Sequence of Petroleum Oil-Degrading Marine Bacterium Pseudomonas taeanensis Strain MS-3, Isolated from a Crude Oil-Contaminated Seashore.</title>
        <authorList>
            <person name="Lee S.Y."/>
            <person name="Kim S.H."/>
            <person name="Lee D.G."/>
            <person name="Shin S."/>
            <person name="Yun S.H."/>
            <person name="Choi C.W."/>
            <person name="Chung Y.H."/>
            <person name="Choi J.S."/>
            <person name="Kahng H.Y."/>
            <person name="Kim S.I."/>
        </authorList>
    </citation>
    <scope>NUCLEOTIDE SEQUENCE [LARGE SCALE GENOMIC DNA]</scope>
    <source>
        <strain evidence="5 6">MS-3</strain>
    </source>
</reference>
<name>A0A0A1YG98_9PSED</name>
<keyword evidence="1" id="KW-0805">Transcription regulation</keyword>
<dbReference type="Proteomes" id="UP000030063">
    <property type="component" value="Unassembled WGS sequence"/>
</dbReference>
<evidence type="ECO:0000313" key="5">
    <source>
        <dbReference type="EMBL" id="KFX68932.1"/>
    </source>
</evidence>
<dbReference type="eggNOG" id="COG2207">
    <property type="taxonomic scope" value="Bacteria"/>
</dbReference>
<keyword evidence="6" id="KW-1185">Reference proteome</keyword>
<dbReference type="SUPFAM" id="SSF46689">
    <property type="entry name" value="Homeodomain-like"/>
    <property type="match status" value="1"/>
</dbReference>
<dbReference type="RefSeq" id="WP_025166162.1">
    <property type="nucleotide sequence ID" value="NZ_AWSQ01000004.1"/>
</dbReference>
<dbReference type="InterPro" id="IPR020449">
    <property type="entry name" value="Tscrpt_reg_AraC-type_HTH"/>
</dbReference>
<dbReference type="PANTHER" id="PTHR47894:SF1">
    <property type="entry name" value="HTH-TYPE TRANSCRIPTIONAL REGULATOR VQSM"/>
    <property type="match status" value="1"/>
</dbReference>
<dbReference type="PRINTS" id="PR00032">
    <property type="entry name" value="HTHARAC"/>
</dbReference>
<comment type="caution">
    <text evidence="5">The sequence shown here is derived from an EMBL/GenBank/DDBJ whole genome shotgun (WGS) entry which is preliminary data.</text>
</comment>
<organism evidence="5 6">
    <name type="scientific">Pseudomonas taeanensis MS-3</name>
    <dbReference type="NCBI Taxonomy" id="1395571"/>
    <lineage>
        <taxon>Bacteria</taxon>
        <taxon>Pseudomonadati</taxon>
        <taxon>Pseudomonadota</taxon>
        <taxon>Gammaproteobacteria</taxon>
        <taxon>Pseudomonadales</taxon>
        <taxon>Pseudomonadaceae</taxon>
        <taxon>Pseudomonas</taxon>
    </lineage>
</organism>
<dbReference type="InterPro" id="IPR032687">
    <property type="entry name" value="AraC-type_N"/>
</dbReference>